<evidence type="ECO:0000313" key="10">
    <source>
        <dbReference type="EMBL" id="AQS88960.1"/>
    </source>
</evidence>
<dbReference type="SUPFAM" id="SSF52096">
    <property type="entry name" value="ClpP/crotonase"/>
    <property type="match status" value="1"/>
</dbReference>
<dbReference type="SUPFAM" id="SSF69304">
    <property type="entry name" value="Tricorn protease N-terminal domain"/>
    <property type="match status" value="1"/>
</dbReference>
<feature type="region of interest" description="Disordered" evidence="8">
    <location>
        <begin position="548"/>
        <end position="577"/>
    </location>
</feature>
<dbReference type="InterPro" id="IPR029045">
    <property type="entry name" value="ClpP/crotonase-like_dom_sf"/>
</dbReference>
<dbReference type="GO" id="GO:0008236">
    <property type="term" value="F:serine-type peptidase activity"/>
    <property type="evidence" value="ECO:0007669"/>
    <property type="project" value="UniProtKB-UniRule"/>
</dbReference>
<keyword evidence="3 7" id="KW-0963">Cytoplasm</keyword>
<dbReference type="SUPFAM" id="SSF82171">
    <property type="entry name" value="DPP6 N-terminal domain-like"/>
    <property type="match status" value="1"/>
</dbReference>
<dbReference type="Pfam" id="PF26549">
    <property type="entry name" value="Tricorn_N"/>
    <property type="match status" value="1"/>
</dbReference>
<dbReference type="PANTHER" id="PTHR43253:SF1">
    <property type="entry name" value="TRICORN PROTEASE HOMOLOG 2-RELATED"/>
    <property type="match status" value="1"/>
</dbReference>
<name>A0A1U9KTF9_9PROT</name>
<evidence type="ECO:0000256" key="8">
    <source>
        <dbReference type="SAM" id="MobiDB-lite"/>
    </source>
</evidence>
<dbReference type="Gene3D" id="2.130.10.10">
    <property type="entry name" value="YVTN repeat-like/Quinoprotein amine dehydrogenase"/>
    <property type="match status" value="1"/>
</dbReference>
<protein>
    <recommendedName>
        <fullName evidence="7">Tricorn protease homolog</fullName>
        <ecNumber evidence="7">3.4.21.-</ecNumber>
    </recommendedName>
</protein>
<dbReference type="Pfam" id="PF03572">
    <property type="entry name" value="Peptidase_S41"/>
    <property type="match status" value="1"/>
</dbReference>
<dbReference type="InterPro" id="IPR005151">
    <property type="entry name" value="Tail-specific_protease"/>
</dbReference>
<proteinExistence type="inferred from homology"/>
<dbReference type="EMBL" id="CP014691">
    <property type="protein sequence ID" value="AQS88960.1"/>
    <property type="molecule type" value="Genomic_DNA"/>
</dbReference>
<dbReference type="STRING" id="320497.A0U93_14700"/>
<keyword evidence="6 7" id="KW-0720">Serine protease</keyword>
<keyword evidence="5 7" id="KW-0378">Hydrolase</keyword>
<dbReference type="KEGG" id="nch:A0U93_14700"/>
<evidence type="ECO:0000256" key="5">
    <source>
        <dbReference type="ARBA" id="ARBA00022801"/>
    </source>
</evidence>
<evidence type="ECO:0000256" key="3">
    <source>
        <dbReference type="ARBA" id="ARBA00022490"/>
    </source>
</evidence>
<feature type="chain" id="PRO_5043411130" description="Tricorn protease homolog" evidence="9">
    <location>
        <begin position="24"/>
        <end position="1093"/>
    </location>
</feature>
<dbReference type="SMART" id="SM00228">
    <property type="entry name" value="PDZ"/>
    <property type="match status" value="1"/>
</dbReference>
<dbReference type="PROSITE" id="PS50106">
    <property type="entry name" value="PDZ"/>
    <property type="match status" value="1"/>
</dbReference>
<dbReference type="Pfam" id="PF14684">
    <property type="entry name" value="Tricorn_C1"/>
    <property type="match status" value="1"/>
</dbReference>
<dbReference type="PIRSF" id="PIRSF036421">
    <property type="entry name" value="Tricorn_protease"/>
    <property type="match status" value="1"/>
</dbReference>
<dbReference type="Gene3D" id="3.90.226.10">
    <property type="entry name" value="2-enoyl-CoA Hydratase, Chain A, domain 1"/>
    <property type="match status" value="1"/>
</dbReference>
<keyword evidence="9" id="KW-0732">Signal</keyword>
<evidence type="ECO:0000256" key="9">
    <source>
        <dbReference type="SAM" id="SignalP"/>
    </source>
</evidence>
<keyword evidence="4 7" id="KW-0645">Protease</keyword>
<evidence type="ECO:0000256" key="7">
    <source>
        <dbReference type="PIRNR" id="PIRNR036421"/>
    </source>
</evidence>
<dbReference type="InterPro" id="IPR036034">
    <property type="entry name" value="PDZ_sf"/>
</dbReference>
<dbReference type="GO" id="GO:0006508">
    <property type="term" value="P:proteolysis"/>
    <property type="evidence" value="ECO:0007669"/>
    <property type="project" value="UniProtKB-UniRule"/>
</dbReference>
<dbReference type="InterPro" id="IPR015943">
    <property type="entry name" value="WD40/YVTN_repeat-like_dom_sf"/>
</dbReference>
<gene>
    <name evidence="10" type="ORF">A0U93_14700</name>
</gene>
<dbReference type="AlphaFoldDB" id="A0A1U9KTF9"/>
<dbReference type="Gene3D" id="2.30.42.10">
    <property type="match status" value="1"/>
</dbReference>
<dbReference type="Gene3D" id="3.30.750.44">
    <property type="match status" value="1"/>
</dbReference>
<keyword evidence="11" id="KW-1185">Reference proteome</keyword>
<accession>A0A1U9KTF9</accession>
<sequence length="1093" mass="120297">MRLFSTLLIGTTALSFLATAANASPGYLRSPSAAAQMVAFEAEQSVWTAPAQGGQASRLTSNTHVDPQPVLSPDGRNVAFLADFDGPTEIYVMPVAGGTPKRVTFESLSGRVAPRPIGWDAHAGILYSTTPDTGPAFSRIVASVDPATLARHVYPLADANDAALSPDGRWIYFVRFGTAISGDHLRAYRGGALSQLWRFDLQSGHEAERIGPQDVNLRRPMLWRDRLVVVSDQNGRYNLWSYALDGTDPQQLTHHIDFGIEDASLANDRIVYQLGADLFAYDLAGRTTAKLPIDIATDDAARRPQWLAHPFRYLNDIALAPNGQLAALTFRGHVILAGSGPRRRVQIADAPNIRLRHAVVSPDGQAVYAFSDASGESEIWRFPTNGDGHGTQLTHGGHTEPTGLYISPDGKRIAHTDLFGRLSILDIASGTDRVIDDATKDGTNTYDTATWSSDSQALVFVRTRADNIRRQMALYTVGDGKILWLTDGKYESYAPRFSPDGHWLWFLSDRTFNLANDSPWGDRNMGPAFPKRTGIYALALQPNEKFPFQPRTELDAPPPEKPASTDKNDKKTKPASIVTAGLPERLYKVPVPSGDYQSLDASDEFLFVLDGTDDANPLKSIHIDNEAHKIETFAPSVEHFEITPDGKTMLLRKHTPNDAPPSLLLVPTGAKLPTDTAQNGIKLDDLRLRIDPGAEWAEMFDDAWRLRRDHFYDRNLLGVNWDSIRARYRPLVARLSDRSDLDDLLGQMVGELGALHSQLRPADVDQRPSGDLIAGLGAHLAKENDGFRITHIDAGDPDLPDQLSPLLAPGVDARNGDLIVAVNGQNVVGAPDLSDVLADQAGRQVLLTLRRNGKEIRTVVVATSARQESNLRYGDWELGRAQAVEKASNGRIGYLHLRAMTDPDIASFARDFYANLDKDGIVIDVRRNMGGNIDSWVLSNLLRRPWMFWGRYNNAPAVNMQQSFRGHIVVICDEFTYSDGETFSQGIKSLHIAPLIGMRTAGAGVWLSDSDRLIDKGMARTAENPYFDLNGHWLVENHGVEPDVVVENMPHATFNGDDQQLMKAVDTLKLELQKEPIQKLVPEAFRPAVPAPQ</sequence>
<evidence type="ECO:0000256" key="6">
    <source>
        <dbReference type="ARBA" id="ARBA00022825"/>
    </source>
</evidence>
<dbReference type="InterPro" id="IPR012393">
    <property type="entry name" value="Tricorn_protease"/>
</dbReference>
<feature type="signal peptide" evidence="9">
    <location>
        <begin position="1"/>
        <end position="23"/>
    </location>
</feature>
<dbReference type="GO" id="GO:0005737">
    <property type="term" value="C:cytoplasm"/>
    <property type="evidence" value="ECO:0007669"/>
    <property type="project" value="UniProtKB-SubCell"/>
</dbReference>
<dbReference type="Pfam" id="PF26550">
    <property type="entry name" value="Tricorn_2nd"/>
    <property type="match status" value="1"/>
</dbReference>
<evidence type="ECO:0000256" key="2">
    <source>
        <dbReference type="ARBA" id="ARBA00008524"/>
    </source>
</evidence>
<reference evidence="10 11" key="1">
    <citation type="submission" date="2016-03" db="EMBL/GenBank/DDBJ databases">
        <title>Acetic acid bacteria sequencing.</title>
        <authorList>
            <person name="Brandt J."/>
            <person name="Jakob F."/>
            <person name="Vogel R.F."/>
        </authorList>
    </citation>
    <scope>NUCLEOTIDE SEQUENCE [LARGE SCALE GENOMIC DNA]</scope>
    <source>
        <strain evidence="10 11">NBRC 101099</strain>
    </source>
</reference>
<dbReference type="PANTHER" id="PTHR43253">
    <property type="entry name" value="TRICORN PROTEASE HOMOLOG 2-RELATED"/>
    <property type="match status" value="1"/>
</dbReference>
<dbReference type="SMART" id="SM00245">
    <property type="entry name" value="TSPc"/>
    <property type="match status" value="1"/>
</dbReference>
<evidence type="ECO:0000256" key="1">
    <source>
        <dbReference type="ARBA" id="ARBA00004496"/>
    </source>
</evidence>
<dbReference type="OrthoDB" id="9758793at2"/>
<feature type="compositionally biased region" description="Basic and acidic residues" evidence="8">
    <location>
        <begin position="563"/>
        <end position="572"/>
    </location>
</feature>
<dbReference type="InterPro" id="IPR028204">
    <property type="entry name" value="Tricorn_C1"/>
</dbReference>
<dbReference type="RefSeq" id="WP_077808017.1">
    <property type="nucleotide sequence ID" value="NZ_BJXS01000001.1"/>
</dbReference>
<dbReference type="InterPro" id="IPR001478">
    <property type="entry name" value="PDZ"/>
</dbReference>
<dbReference type="Proteomes" id="UP000188604">
    <property type="component" value="Chromosome"/>
</dbReference>
<comment type="function">
    <text evidence="7">Degrades oligopeptides.</text>
</comment>
<dbReference type="EC" id="3.4.21.-" evidence="7"/>
<dbReference type="InterPro" id="IPR029414">
    <property type="entry name" value="Tricorn_PDZ"/>
</dbReference>
<dbReference type="Gene3D" id="2.120.10.60">
    <property type="entry name" value="Tricorn protease N-terminal domain"/>
    <property type="match status" value="1"/>
</dbReference>
<dbReference type="Pfam" id="PF14685">
    <property type="entry name" value="PDZ_Tricorn"/>
    <property type="match status" value="1"/>
</dbReference>
<comment type="similarity">
    <text evidence="2 7">Belongs to the peptidase S41B family.</text>
</comment>
<dbReference type="SUPFAM" id="SSF50156">
    <property type="entry name" value="PDZ domain-like"/>
    <property type="match status" value="1"/>
</dbReference>
<organism evidence="10 11">
    <name type="scientific">Neoasaia chiangmaiensis</name>
    <dbReference type="NCBI Taxonomy" id="320497"/>
    <lineage>
        <taxon>Bacteria</taxon>
        <taxon>Pseudomonadati</taxon>
        <taxon>Pseudomonadota</taxon>
        <taxon>Alphaproteobacteria</taxon>
        <taxon>Acetobacterales</taxon>
        <taxon>Acetobacteraceae</taxon>
        <taxon>Neoasaia</taxon>
    </lineage>
</organism>
<comment type="subcellular location">
    <subcellularLocation>
        <location evidence="1 7">Cytoplasm</location>
    </subcellularLocation>
</comment>
<evidence type="ECO:0000256" key="4">
    <source>
        <dbReference type="ARBA" id="ARBA00022670"/>
    </source>
</evidence>
<dbReference type="CDD" id="cd07562">
    <property type="entry name" value="Peptidase_S41_TRI"/>
    <property type="match status" value="1"/>
</dbReference>
<evidence type="ECO:0000313" key="11">
    <source>
        <dbReference type="Proteomes" id="UP000188604"/>
    </source>
</evidence>